<dbReference type="GO" id="GO:0055085">
    <property type="term" value="P:transmembrane transport"/>
    <property type="evidence" value="ECO:0007669"/>
    <property type="project" value="InterPro"/>
</dbReference>
<comment type="subcellular location">
    <subcellularLocation>
        <location evidence="1 7">Cell membrane</location>
        <topology evidence="1 7">Multi-pass membrane protein</topology>
    </subcellularLocation>
</comment>
<feature type="domain" description="ABC transmembrane type-1" evidence="8">
    <location>
        <begin position="5"/>
        <end position="181"/>
    </location>
</feature>
<evidence type="ECO:0000313" key="10">
    <source>
        <dbReference type="Proteomes" id="UP000032233"/>
    </source>
</evidence>
<comment type="caution">
    <text evidence="9">The sequence shown here is derived from an EMBL/GenBank/DDBJ whole genome shotgun (WGS) entry which is preliminary data.</text>
</comment>
<feature type="transmembrane region" description="Helical" evidence="7">
    <location>
        <begin position="110"/>
        <end position="128"/>
    </location>
</feature>
<reference evidence="9 10" key="1">
    <citation type="submission" date="2013-11" db="EMBL/GenBank/DDBJ databases">
        <title>Metagenomic analysis of a methanogenic consortium involved in long chain n-alkane degradation.</title>
        <authorList>
            <person name="Davidova I.A."/>
            <person name="Callaghan A.V."/>
            <person name="Wawrik B."/>
            <person name="Pruitt S."/>
            <person name="Marks C."/>
            <person name="Duncan K.E."/>
            <person name="Suflita J.M."/>
        </authorList>
    </citation>
    <scope>NUCLEOTIDE SEQUENCE [LARGE SCALE GENOMIC DNA]</scope>
    <source>
        <strain evidence="9 10">SPR</strain>
    </source>
</reference>
<accession>A0A0D2J6K1</accession>
<evidence type="ECO:0000256" key="2">
    <source>
        <dbReference type="ARBA" id="ARBA00022448"/>
    </source>
</evidence>
<dbReference type="STRING" id="1429043.X474_12950"/>
<dbReference type="GO" id="GO:0005886">
    <property type="term" value="C:plasma membrane"/>
    <property type="evidence" value="ECO:0007669"/>
    <property type="project" value="UniProtKB-SubCell"/>
</dbReference>
<gene>
    <name evidence="9" type="ORF">X474_12950</name>
</gene>
<name>A0A0D2J6K1_9BACT</name>
<keyword evidence="6 7" id="KW-0472">Membrane</keyword>
<evidence type="ECO:0000256" key="3">
    <source>
        <dbReference type="ARBA" id="ARBA00022475"/>
    </source>
</evidence>
<evidence type="ECO:0000256" key="1">
    <source>
        <dbReference type="ARBA" id="ARBA00004651"/>
    </source>
</evidence>
<keyword evidence="3" id="KW-1003">Cell membrane</keyword>
<dbReference type="InterPro" id="IPR000515">
    <property type="entry name" value="MetI-like"/>
</dbReference>
<feature type="transmembrane region" description="Helical" evidence="7">
    <location>
        <begin position="6"/>
        <end position="28"/>
    </location>
</feature>
<dbReference type="Gene3D" id="1.10.3720.10">
    <property type="entry name" value="MetI-like"/>
    <property type="match status" value="1"/>
</dbReference>
<protein>
    <submittedName>
        <fullName evidence="9">Nitrate ABC transporter permease</fullName>
    </submittedName>
</protein>
<evidence type="ECO:0000256" key="7">
    <source>
        <dbReference type="RuleBase" id="RU363032"/>
    </source>
</evidence>
<evidence type="ECO:0000256" key="6">
    <source>
        <dbReference type="ARBA" id="ARBA00023136"/>
    </source>
</evidence>
<proteinExistence type="inferred from homology"/>
<dbReference type="CDD" id="cd06261">
    <property type="entry name" value="TM_PBP2"/>
    <property type="match status" value="1"/>
</dbReference>
<comment type="similarity">
    <text evidence="7">Belongs to the binding-protein-dependent transport system permease family.</text>
</comment>
<feature type="transmembrane region" description="Helical" evidence="7">
    <location>
        <begin position="64"/>
        <end position="89"/>
    </location>
</feature>
<keyword evidence="10" id="KW-1185">Reference proteome</keyword>
<evidence type="ECO:0000256" key="5">
    <source>
        <dbReference type="ARBA" id="ARBA00022989"/>
    </source>
</evidence>
<evidence type="ECO:0000259" key="8">
    <source>
        <dbReference type="PROSITE" id="PS50928"/>
    </source>
</evidence>
<dbReference type="InParanoid" id="A0A0D2J6K1"/>
<dbReference type="InterPro" id="IPR035906">
    <property type="entry name" value="MetI-like_sf"/>
</dbReference>
<dbReference type="PATRIC" id="fig|1429043.3.peg.2750"/>
<dbReference type="Proteomes" id="UP000032233">
    <property type="component" value="Unassembled WGS sequence"/>
</dbReference>
<dbReference type="PROSITE" id="PS50928">
    <property type="entry name" value="ABC_TM1"/>
    <property type="match status" value="1"/>
</dbReference>
<evidence type="ECO:0000256" key="4">
    <source>
        <dbReference type="ARBA" id="ARBA00022692"/>
    </source>
</evidence>
<keyword evidence="2 7" id="KW-0813">Transport</keyword>
<keyword evidence="5 7" id="KW-1133">Transmembrane helix</keyword>
<dbReference type="PANTHER" id="PTHR30151">
    <property type="entry name" value="ALKANE SULFONATE ABC TRANSPORTER-RELATED, MEMBRANE SUBUNIT"/>
    <property type="match status" value="1"/>
</dbReference>
<feature type="transmembrane region" description="Helical" evidence="7">
    <location>
        <begin position="35"/>
        <end position="58"/>
    </location>
</feature>
<dbReference type="PANTHER" id="PTHR30151:SF0">
    <property type="entry name" value="ABC TRANSPORTER PERMEASE PROTEIN MJ0413-RELATED"/>
    <property type="match status" value="1"/>
</dbReference>
<sequence length="197" mass="20943">MCVTVFRGVCGLGISILAALIFGIPAGLSKKAMELLSPLVAALQACPPVLWISLLLVWCGTGSVVPLGVVFASLFPPLFANVAGGVAAIDPRLFQMARIYRVGRFTVLKEVVLPGMLPFFLAGLSYALGTCWKITAVAEFLGSGTGMGARIYWSYRMLEMPELFAWGLLLVILGMGLELGVVRPLRLAAEIKGGRDA</sequence>
<organism evidence="9 10">
    <name type="scientific">Dethiosulfatarculus sandiegensis</name>
    <dbReference type="NCBI Taxonomy" id="1429043"/>
    <lineage>
        <taxon>Bacteria</taxon>
        <taxon>Pseudomonadati</taxon>
        <taxon>Thermodesulfobacteriota</taxon>
        <taxon>Desulfarculia</taxon>
        <taxon>Desulfarculales</taxon>
        <taxon>Desulfarculaceae</taxon>
        <taxon>Dethiosulfatarculus</taxon>
    </lineage>
</organism>
<feature type="transmembrane region" description="Helical" evidence="7">
    <location>
        <begin position="163"/>
        <end position="182"/>
    </location>
</feature>
<dbReference type="AlphaFoldDB" id="A0A0D2J6K1"/>
<evidence type="ECO:0000313" key="9">
    <source>
        <dbReference type="EMBL" id="KIX13789.1"/>
    </source>
</evidence>
<dbReference type="Pfam" id="PF00528">
    <property type="entry name" value="BPD_transp_1"/>
    <property type="match status" value="1"/>
</dbReference>
<keyword evidence="4 7" id="KW-0812">Transmembrane</keyword>
<dbReference type="EMBL" id="AZAC01000014">
    <property type="protein sequence ID" value="KIX13789.1"/>
    <property type="molecule type" value="Genomic_DNA"/>
</dbReference>
<dbReference type="SUPFAM" id="SSF161098">
    <property type="entry name" value="MetI-like"/>
    <property type="match status" value="1"/>
</dbReference>
<dbReference type="FunCoup" id="A0A0D2J6K1">
    <property type="interactions" value="326"/>
</dbReference>